<evidence type="ECO:0000313" key="1">
    <source>
        <dbReference type="EMBL" id="KAF2152155.1"/>
    </source>
</evidence>
<dbReference type="Proteomes" id="UP000799439">
    <property type="component" value="Unassembled WGS sequence"/>
</dbReference>
<accession>A0A9P4J2P9</accession>
<dbReference type="EMBL" id="ML996087">
    <property type="protein sequence ID" value="KAF2152155.1"/>
    <property type="molecule type" value="Genomic_DNA"/>
</dbReference>
<reference evidence="1" key="1">
    <citation type="journal article" date="2020" name="Stud. Mycol.">
        <title>101 Dothideomycetes genomes: a test case for predicting lifestyles and emergence of pathogens.</title>
        <authorList>
            <person name="Haridas S."/>
            <person name="Albert R."/>
            <person name="Binder M."/>
            <person name="Bloem J."/>
            <person name="Labutti K."/>
            <person name="Salamov A."/>
            <person name="Andreopoulos B."/>
            <person name="Baker S."/>
            <person name="Barry K."/>
            <person name="Bills G."/>
            <person name="Bluhm B."/>
            <person name="Cannon C."/>
            <person name="Castanera R."/>
            <person name="Culley D."/>
            <person name="Daum C."/>
            <person name="Ezra D."/>
            <person name="Gonzalez J."/>
            <person name="Henrissat B."/>
            <person name="Kuo A."/>
            <person name="Liang C."/>
            <person name="Lipzen A."/>
            <person name="Lutzoni F."/>
            <person name="Magnuson J."/>
            <person name="Mondo S."/>
            <person name="Nolan M."/>
            <person name="Ohm R."/>
            <person name="Pangilinan J."/>
            <person name="Park H.-J."/>
            <person name="Ramirez L."/>
            <person name="Alfaro M."/>
            <person name="Sun H."/>
            <person name="Tritt A."/>
            <person name="Yoshinaga Y."/>
            <person name="Zwiers L.-H."/>
            <person name="Turgeon B."/>
            <person name="Goodwin S."/>
            <person name="Spatafora J."/>
            <person name="Crous P."/>
            <person name="Grigoriev I."/>
        </authorList>
    </citation>
    <scope>NUCLEOTIDE SEQUENCE</scope>
    <source>
        <strain evidence="1">CBS 260.36</strain>
    </source>
</reference>
<dbReference type="PANTHER" id="PTHR36587:SF2">
    <property type="entry name" value="EXPRESSION SITE-ASSOCIATED GENE 3 (ESAG3)-LIKE PROTEIN"/>
    <property type="match status" value="1"/>
</dbReference>
<gene>
    <name evidence="1" type="ORF">K461DRAFT_322245</name>
</gene>
<proteinExistence type="predicted"/>
<comment type="caution">
    <text evidence="1">The sequence shown here is derived from an EMBL/GenBank/DDBJ whole genome shotgun (WGS) entry which is preliminary data.</text>
</comment>
<dbReference type="PANTHER" id="PTHR36587">
    <property type="entry name" value="EXPRESSION SITE-ASSOCIATED GENE 3 (ESAG3)-LIKE PROTEIN"/>
    <property type="match status" value="1"/>
</dbReference>
<dbReference type="AlphaFoldDB" id="A0A9P4J2P9"/>
<evidence type="ECO:0000313" key="2">
    <source>
        <dbReference type="Proteomes" id="UP000799439"/>
    </source>
</evidence>
<keyword evidence="2" id="KW-1185">Reference proteome</keyword>
<dbReference type="OrthoDB" id="422736at2759"/>
<protein>
    <submittedName>
        <fullName evidence="1">Uncharacterized protein</fullName>
    </submittedName>
</protein>
<organism evidence="1 2">
    <name type="scientific">Myriangium duriaei CBS 260.36</name>
    <dbReference type="NCBI Taxonomy" id="1168546"/>
    <lineage>
        <taxon>Eukaryota</taxon>
        <taxon>Fungi</taxon>
        <taxon>Dikarya</taxon>
        <taxon>Ascomycota</taxon>
        <taxon>Pezizomycotina</taxon>
        <taxon>Dothideomycetes</taxon>
        <taxon>Dothideomycetidae</taxon>
        <taxon>Myriangiales</taxon>
        <taxon>Myriangiaceae</taxon>
        <taxon>Myriangium</taxon>
    </lineage>
</organism>
<name>A0A9P4J2P9_9PEZI</name>
<sequence length="433" mass="47641">MQFVRLLALSAGLLVCLGTFALIVKSGHLSGINKISSLGYDESNTAPGILHLLFSTSRPSIDLCGATITAVATGHPCPVLVGLDKARDNFNQSPRLVADLDQRLAALDMLGSSRDNDLMLLANGDHVWFQLRPQVLLSRYFTMSAKATELLRTDLGKSPVEGTMPQHILFASGALDRKVNSTNPLGATDLALGPVKSIRELLRQAKDLETTHPELDSIADVYTRLLQRQTQQKVRPNGGHNTKSGGTAINDLQASISLVVDSESNLLLATNSEEAERNWKKITKEESYASVLGRSLVPSEPQRTLNLPDDINASRPPFWSWATNELPRNETWEQQSLFTNAHTGKIPAVILHESEQVPDPVRAKQWKRAWFSQHLETLYKLGMDSPEGPLAFAGGRYWWPDRKVDETILSLSDNGVEELSIFDVCGGEYGNVI</sequence>
<dbReference type="CDD" id="cd22997">
    <property type="entry name" value="GT_LH"/>
    <property type="match status" value="1"/>
</dbReference>